<evidence type="ECO:0000256" key="3">
    <source>
        <dbReference type="ARBA" id="ARBA00022679"/>
    </source>
</evidence>
<dbReference type="PANTHER" id="PTHR43630:SF1">
    <property type="entry name" value="POLY-BETA-1,6-N-ACETYL-D-GLUCOSAMINE SYNTHASE"/>
    <property type="match status" value="1"/>
</dbReference>
<evidence type="ECO:0000256" key="1">
    <source>
        <dbReference type="ARBA" id="ARBA00006739"/>
    </source>
</evidence>
<evidence type="ECO:0000313" key="6">
    <source>
        <dbReference type="Proteomes" id="UP000320048"/>
    </source>
</evidence>
<feature type="domain" description="Glycosyltransferase 2-like" evidence="4">
    <location>
        <begin position="8"/>
        <end position="138"/>
    </location>
</feature>
<evidence type="ECO:0000256" key="2">
    <source>
        <dbReference type="ARBA" id="ARBA00022676"/>
    </source>
</evidence>
<keyword evidence="2" id="KW-0328">Glycosyltransferase</keyword>
<dbReference type="InterPro" id="IPR001173">
    <property type="entry name" value="Glyco_trans_2-like"/>
</dbReference>
<reference evidence="5 6" key="1">
    <citation type="journal article" date="2019" name="Nat. Microbiol.">
        <title>Mediterranean grassland soil C-N compound turnover is dependent on rainfall and depth, and is mediated by genomically divergent microorganisms.</title>
        <authorList>
            <person name="Diamond S."/>
            <person name="Andeer P.F."/>
            <person name="Li Z."/>
            <person name="Crits-Christoph A."/>
            <person name="Burstein D."/>
            <person name="Anantharaman K."/>
            <person name="Lane K.R."/>
            <person name="Thomas B.C."/>
            <person name="Pan C."/>
            <person name="Northen T.R."/>
            <person name="Banfield J.F."/>
        </authorList>
    </citation>
    <scope>NUCLEOTIDE SEQUENCE [LARGE SCALE GENOMIC DNA]</scope>
    <source>
        <strain evidence="5">NP_7</strain>
    </source>
</reference>
<dbReference type="InterPro" id="IPR029044">
    <property type="entry name" value="Nucleotide-diphossugar_trans"/>
</dbReference>
<dbReference type="SUPFAM" id="SSF53448">
    <property type="entry name" value="Nucleotide-diphospho-sugar transferases"/>
    <property type="match status" value="1"/>
</dbReference>
<dbReference type="PANTHER" id="PTHR43630">
    <property type="entry name" value="POLY-BETA-1,6-N-ACETYL-D-GLUCOSAMINE SYNTHASE"/>
    <property type="match status" value="1"/>
</dbReference>
<dbReference type="CDD" id="cd02525">
    <property type="entry name" value="Succinoglycan_BP_ExoA"/>
    <property type="match status" value="1"/>
</dbReference>
<sequence>MNDWPLVTILIPMRNEHRFIATCLDSVLANDYPKARVEVLVIDGMSTDDSREIVEAYRQRHPHIRLLSSPKRLQVAALNIGLRQARGEYVVRMDAHTRYASDYVRKCVELLQTTDADNVGGVQRAIGTTYVSRAVAVAITTPFGTGDAYFRYARREMWVDTVYLGAWRRATLEALGGFDESWAVNEDYELNYRLRRAGGRILLSPEITCFYYVRASLEELATQYFRYGFWKVKTLCSHAESLRWRQLAPCVLVIGLLASIALLPFR</sequence>
<comment type="similarity">
    <text evidence="1">Belongs to the glycosyltransferase 2 family.</text>
</comment>
<gene>
    <name evidence="5" type="ORF">E6H04_00095</name>
</gene>
<comment type="caution">
    <text evidence="5">The sequence shown here is derived from an EMBL/GenBank/DDBJ whole genome shotgun (WGS) entry which is preliminary data.</text>
</comment>
<dbReference type="Gene3D" id="3.90.550.10">
    <property type="entry name" value="Spore Coat Polysaccharide Biosynthesis Protein SpsA, Chain A"/>
    <property type="match status" value="1"/>
</dbReference>
<proteinExistence type="inferred from homology"/>
<evidence type="ECO:0000259" key="4">
    <source>
        <dbReference type="Pfam" id="PF00535"/>
    </source>
</evidence>
<protein>
    <submittedName>
        <fullName evidence="5">Glycosyltransferase family 2 protein</fullName>
    </submittedName>
</protein>
<dbReference type="Pfam" id="PF00535">
    <property type="entry name" value="Glycos_transf_2"/>
    <property type="match status" value="1"/>
</dbReference>
<dbReference type="AlphaFoldDB" id="A0A537JNM0"/>
<keyword evidence="3 5" id="KW-0808">Transferase</keyword>
<organism evidence="5 6">
    <name type="scientific">Candidatus Segetimicrobium genomatis</name>
    <dbReference type="NCBI Taxonomy" id="2569760"/>
    <lineage>
        <taxon>Bacteria</taxon>
        <taxon>Bacillati</taxon>
        <taxon>Candidatus Sysuimicrobiota</taxon>
        <taxon>Candidatus Sysuimicrobiia</taxon>
        <taxon>Candidatus Sysuimicrobiales</taxon>
        <taxon>Candidatus Segetimicrobiaceae</taxon>
        <taxon>Candidatus Segetimicrobium</taxon>
    </lineage>
</organism>
<dbReference type="Proteomes" id="UP000320048">
    <property type="component" value="Unassembled WGS sequence"/>
</dbReference>
<evidence type="ECO:0000313" key="5">
    <source>
        <dbReference type="EMBL" id="TMI85151.1"/>
    </source>
</evidence>
<dbReference type="GO" id="GO:0016757">
    <property type="term" value="F:glycosyltransferase activity"/>
    <property type="evidence" value="ECO:0007669"/>
    <property type="project" value="UniProtKB-KW"/>
</dbReference>
<name>A0A537JNM0_9BACT</name>
<dbReference type="EMBL" id="VBAO01000001">
    <property type="protein sequence ID" value="TMI85151.1"/>
    <property type="molecule type" value="Genomic_DNA"/>
</dbReference>
<accession>A0A537JNM0</accession>
<feature type="non-terminal residue" evidence="5">
    <location>
        <position position="266"/>
    </location>
</feature>